<evidence type="ECO:0000313" key="4">
    <source>
        <dbReference type="Proteomes" id="UP000029867"/>
    </source>
</evidence>
<reference evidence="4" key="1">
    <citation type="journal article" date="2014" name="Microb. Cell Fact.">
        <title>Exploiting Issatchenkia orientalis SD108 for succinic acid production.</title>
        <authorList>
            <person name="Xiao H."/>
            <person name="Shao Z."/>
            <person name="Jiang Y."/>
            <person name="Dole S."/>
            <person name="Zhao H."/>
        </authorList>
    </citation>
    <scope>NUCLEOTIDE SEQUENCE [LARGE SCALE GENOMIC DNA]</scope>
    <source>
        <strain evidence="4">SD108</strain>
    </source>
</reference>
<name>A0A099NIB5_PICKU</name>
<comment type="caution">
    <text evidence="2">The sequence shown here is derived from an EMBL/GenBank/DDBJ whole genome shotgun (WGS) entry which is preliminary data.</text>
</comment>
<feature type="non-terminal residue" evidence="2">
    <location>
        <position position="20"/>
    </location>
</feature>
<feature type="non-terminal residue" evidence="2">
    <location>
        <position position="1"/>
    </location>
</feature>
<proteinExistence type="predicted"/>
<organism evidence="2 4">
    <name type="scientific">Pichia kudriavzevii</name>
    <name type="common">Yeast</name>
    <name type="synonym">Issatchenkia orientalis</name>
    <dbReference type="NCBI Taxonomy" id="4909"/>
    <lineage>
        <taxon>Eukaryota</taxon>
        <taxon>Fungi</taxon>
        <taxon>Dikarya</taxon>
        <taxon>Ascomycota</taxon>
        <taxon>Saccharomycotina</taxon>
        <taxon>Pichiomycetes</taxon>
        <taxon>Pichiales</taxon>
        <taxon>Pichiaceae</taxon>
        <taxon>Pichia</taxon>
    </lineage>
</organism>
<protein>
    <submittedName>
        <fullName evidence="2">Uncharacterized protein</fullName>
    </submittedName>
</protein>
<dbReference type="Proteomes" id="UP000029867">
    <property type="component" value="Unassembled WGS sequence"/>
</dbReference>
<sequence length="20" mass="2422">HSRRSSTTYQQLRKSMKVEV</sequence>
<dbReference type="HOGENOM" id="CLU_3429643_0_0_1"/>
<reference evidence="2" key="2">
    <citation type="submission" date="2014-08" db="EMBL/GenBank/DDBJ databases">
        <title>Exploiting Issatchenkia orientalis SD108 for Succinic Acid Production.</title>
        <authorList>
            <person name="Xiao H."/>
            <person name="Shao Z."/>
            <person name="Jiang Y."/>
            <person name="Dole S."/>
            <person name="Zhao H."/>
        </authorList>
    </citation>
    <scope>NUCLEOTIDE SEQUENCE [LARGE SCALE GENOMIC DNA]</scope>
    <source>
        <strain evidence="2">SD108</strain>
    </source>
</reference>
<evidence type="ECO:0000313" key="2">
    <source>
        <dbReference type="EMBL" id="KGK32413.1"/>
    </source>
</evidence>
<gene>
    <name evidence="3" type="ORF">JL09_g6979</name>
    <name evidence="2" type="ORF">JL09_g6980</name>
</gene>
<feature type="region of interest" description="Disordered" evidence="1">
    <location>
        <begin position="1"/>
        <end position="20"/>
    </location>
</feature>
<evidence type="ECO:0000256" key="1">
    <source>
        <dbReference type="SAM" id="MobiDB-lite"/>
    </source>
</evidence>
<accession>A0A099NIB5</accession>
<feature type="compositionally biased region" description="Polar residues" evidence="1">
    <location>
        <begin position="1"/>
        <end position="13"/>
    </location>
</feature>
<dbReference type="EMBL" id="JQFK01002292">
    <property type="protein sequence ID" value="KGK32414.1"/>
    <property type="molecule type" value="Genomic_DNA"/>
</dbReference>
<dbReference type="AlphaFoldDB" id="A0A099NIB5"/>
<evidence type="ECO:0000313" key="3">
    <source>
        <dbReference type="EMBL" id="KGK32414.1"/>
    </source>
</evidence>
<dbReference type="EMBL" id="JQFK01002294">
    <property type="protein sequence ID" value="KGK32413.1"/>
    <property type="molecule type" value="Genomic_DNA"/>
</dbReference>